<name>A0A1I0T5X2_9BACL</name>
<organism evidence="1 2">
    <name type="scientific">Parageobacillus thermantarcticus</name>
    <dbReference type="NCBI Taxonomy" id="186116"/>
    <lineage>
        <taxon>Bacteria</taxon>
        <taxon>Bacillati</taxon>
        <taxon>Bacillota</taxon>
        <taxon>Bacilli</taxon>
        <taxon>Bacillales</taxon>
        <taxon>Anoxybacillaceae</taxon>
        <taxon>Parageobacillus</taxon>
    </lineage>
</organism>
<evidence type="ECO:0000313" key="2">
    <source>
        <dbReference type="Proteomes" id="UP000198650"/>
    </source>
</evidence>
<dbReference type="AlphaFoldDB" id="A0A1I0T5X2"/>
<accession>A0A1I0T5X2</accession>
<gene>
    <name evidence="1" type="ORF">SAMN05192569_101411</name>
</gene>
<protein>
    <submittedName>
        <fullName evidence="1">Uncharacterized protein</fullName>
    </submittedName>
</protein>
<reference evidence="2" key="1">
    <citation type="submission" date="2016-10" db="EMBL/GenBank/DDBJ databases">
        <authorList>
            <person name="Varghese N."/>
            <person name="Submissions S."/>
        </authorList>
    </citation>
    <scope>NUCLEOTIDE SEQUENCE [LARGE SCALE GENOMIC DNA]</scope>
    <source>
        <strain evidence="2">M1</strain>
    </source>
</reference>
<sequence>MVFYTFSVLGLFFFYKNPVPERSFLQKIRTRKEVFTKIPYRKGFFTHFPYQTPSFFTKIPYQKRGFYKNSVPKSDFYIFSVLRVRQFEVQF</sequence>
<proteinExistence type="predicted"/>
<evidence type="ECO:0000313" key="1">
    <source>
        <dbReference type="EMBL" id="SFA47194.1"/>
    </source>
</evidence>
<dbReference type="EMBL" id="FOJS01000014">
    <property type="protein sequence ID" value="SFA47194.1"/>
    <property type="molecule type" value="Genomic_DNA"/>
</dbReference>
<dbReference type="Proteomes" id="UP000198650">
    <property type="component" value="Unassembled WGS sequence"/>
</dbReference>
<keyword evidence="2" id="KW-1185">Reference proteome</keyword>